<dbReference type="Pfam" id="PF12833">
    <property type="entry name" value="HTH_18"/>
    <property type="match status" value="1"/>
</dbReference>
<dbReference type="InterPro" id="IPR018060">
    <property type="entry name" value="HTH_AraC"/>
</dbReference>
<keyword evidence="1" id="KW-0805">Transcription regulation</keyword>
<evidence type="ECO:0000313" key="5">
    <source>
        <dbReference type="EMBL" id="MVP01070.1"/>
    </source>
</evidence>
<dbReference type="SMART" id="SM00342">
    <property type="entry name" value="HTH_ARAC"/>
    <property type="match status" value="1"/>
</dbReference>
<dbReference type="PROSITE" id="PS01124">
    <property type="entry name" value="HTH_ARAC_FAMILY_2"/>
    <property type="match status" value="1"/>
</dbReference>
<dbReference type="GO" id="GO:0003700">
    <property type="term" value="F:DNA-binding transcription factor activity"/>
    <property type="evidence" value="ECO:0007669"/>
    <property type="project" value="InterPro"/>
</dbReference>
<dbReference type="EMBL" id="RHLK01000009">
    <property type="protein sequence ID" value="MVP01070.1"/>
    <property type="molecule type" value="Genomic_DNA"/>
</dbReference>
<keyword evidence="6" id="KW-1185">Reference proteome</keyword>
<dbReference type="InterPro" id="IPR009057">
    <property type="entry name" value="Homeodomain-like_sf"/>
</dbReference>
<protein>
    <submittedName>
        <fullName evidence="5">Helix-turn-helix domain-containing protein</fullName>
    </submittedName>
</protein>
<evidence type="ECO:0000256" key="3">
    <source>
        <dbReference type="ARBA" id="ARBA00023163"/>
    </source>
</evidence>
<gene>
    <name evidence="5" type="ORF">EDM21_16350</name>
</gene>
<dbReference type="GO" id="GO:0043565">
    <property type="term" value="F:sequence-specific DNA binding"/>
    <property type="evidence" value="ECO:0007669"/>
    <property type="project" value="InterPro"/>
</dbReference>
<dbReference type="Gene3D" id="2.60.120.10">
    <property type="entry name" value="Jelly Rolls"/>
    <property type="match status" value="1"/>
</dbReference>
<dbReference type="Proteomes" id="UP000490800">
    <property type="component" value="Unassembled WGS sequence"/>
</dbReference>
<accession>A0A7X3FJW6</accession>
<dbReference type="InterPro" id="IPR037923">
    <property type="entry name" value="HTH-like"/>
</dbReference>
<name>A0A7X3FJW6_9BACL</name>
<evidence type="ECO:0000256" key="1">
    <source>
        <dbReference type="ARBA" id="ARBA00023015"/>
    </source>
</evidence>
<proteinExistence type="predicted"/>
<sequence>MKVDEREAKLNRMQRTCLKQIVTISRIITMYYFEHGKDYVFQGERHNFWEFLYVDKGEIEVWTDHASHLLKQGTVIFHRPNEFHRFRAAPGTAPNVIVLTFDCDSAAMDILSGQVIRLEDEERNVLAQLVQEGENAFEFPFEYPLKRKQEAPEGAEQLFRCYLEIFLLRLMRRAPLESGHSTAAAVKQLSTPAQERSQAELTERIIRCLEGNLEAPLTVETLSRQFHLSQTRLKELFKSQTGMTLMKYWTRLKIDRAKLLIREETCNYTEIAQQLGYGSVHSFSRMFKQASGMSPTEYARSIKARMGHTE</sequence>
<comment type="caution">
    <text evidence="5">The sequence shown here is derived from an EMBL/GenBank/DDBJ whole genome shotgun (WGS) entry which is preliminary data.</text>
</comment>
<evidence type="ECO:0000259" key="4">
    <source>
        <dbReference type="PROSITE" id="PS01124"/>
    </source>
</evidence>
<dbReference type="PANTHER" id="PTHR43280">
    <property type="entry name" value="ARAC-FAMILY TRANSCRIPTIONAL REGULATOR"/>
    <property type="match status" value="1"/>
</dbReference>
<feature type="domain" description="HTH araC/xylS-type" evidence="4">
    <location>
        <begin position="203"/>
        <end position="301"/>
    </location>
</feature>
<evidence type="ECO:0000313" key="6">
    <source>
        <dbReference type="Proteomes" id="UP000490800"/>
    </source>
</evidence>
<dbReference type="InterPro" id="IPR003313">
    <property type="entry name" value="AraC-bd"/>
</dbReference>
<organism evidence="5 6">
    <name type="scientific">Paenibacillus lutrae</name>
    <dbReference type="NCBI Taxonomy" id="2078573"/>
    <lineage>
        <taxon>Bacteria</taxon>
        <taxon>Bacillati</taxon>
        <taxon>Bacillota</taxon>
        <taxon>Bacilli</taxon>
        <taxon>Bacillales</taxon>
        <taxon>Paenibacillaceae</taxon>
        <taxon>Paenibacillus</taxon>
    </lineage>
</organism>
<dbReference type="PANTHER" id="PTHR43280:SF2">
    <property type="entry name" value="HTH-TYPE TRANSCRIPTIONAL REGULATOR EXSA"/>
    <property type="match status" value="1"/>
</dbReference>
<dbReference type="InterPro" id="IPR014710">
    <property type="entry name" value="RmlC-like_jellyroll"/>
</dbReference>
<reference evidence="5 6" key="1">
    <citation type="journal article" date="2019" name="Microorganisms">
        <title>Paenibacillus lutrae sp. nov., A Chitinolytic Species Isolated from A River Otter in Castril Natural Park, Granada, Spain.</title>
        <authorList>
            <person name="Rodriguez M."/>
            <person name="Reina J.C."/>
            <person name="Bejar V."/>
            <person name="Llamas I."/>
        </authorList>
    </citation>
    <scope>NUCLEOTIDE SEQUENCE [LARGE SCALE GENOMIC DNA]</scope>
    <source>
        <strain evidence="5 6">N10</strain>
    </source>
</reference>
<dbReference type="OrthoDB" id="249627at2"/>
<keyword evidence="2" id="KW-0238">DNA-binding</keyword>
<dbReference type="AlphaFoldDB" id="A0A7X3FJW6"/>
<dbReference type="PRINTS" id="PR00032">
    <property type="entry name" value="HTHARAC"/>
</dbReference>
<dbReference type="RefSeq" id="WP_157337125.1">
    <property type="nucleotide sequence ID" value="NZ_RHLK01000009.1"/>
</dbReference>
<dbReference type="SUPFAM" id="SSF46689">
    <property type="entry name" value="Homeodomain-like"/>
    <property type="match status" value="2"/>
</dbReference>
<dbReference type="SUPFAM" id="SSF51215">
    <property type="entry name" value="Regulatory protein AraC"/>
    <property type="match status" value="1"/>
</dbReference>
<dbReference type="InterPro" id="IPR020449">
    <property type="entry name" value="Tscrpt_reg_AraC-type_HTH"/>
</dbReference>
<dbReference type="Pfam" id="PF02311">
    <property type="entry name" value="AraC_binding"/>
    <property type="match status" value="1"/>
</dbReference>
<dbReference type="Gene3D" id="1.10.10.60">
    <property type="entry name" value="Homeodomain-like"/>
    <property type="match status" value="2"/>
</dbReference>
<keyword evidence="3" id="KW-0804">Transcription</keyword>
<evidence type="ECO:0000256" key="2">
    <source>
        <dbReference type="ARBA" id="ARBA00023125"/>
    </source>
</evidence>